<dbReference type="Proteomes" id="UP000789375">
    <property type="component" value="Unassembled WGS sequence"/>
</dbReference>
<comment type="caution">
    <text evidence="1">The sequence shown here is derived from an EMBL/GenBank/DDBJ whole genome shotgun (WGS) entry which is preliminary data.</text>
</comment>
<evidence type="ECO:0000313" key="2">
    <source>
        <dbReference type="Proteomes" id="UP000789375"/>
    </source>
</evidence>
<evidence type="ECO:0000313" key="1">
    <source>
        <dbReference type="EMBL" id="CAG8521278.1"/>
    </source>
</evidence>
<reference evidence="1" key="1">
    <citation type="submission" date="2021-06" db="EMBL/GenBank/DDBJ databases">
        <authorList>
            <person name="Kallberg Y."/>
            <person name="Tangrot J."/>
            <person name="Rosling A."/>
        </authorList>
    </citation>
    <scope>NUCLEOTIDE SEQUENCE</scope>
    <source>
        <strain evidence="1">87-6 pot B 2015</strain>
    </source>
</reference>
<dbReference type="AlphaFoldDB" id="A0A9N9FBC1"/>
<organism evidence="1 2">
    <name type="scientific">Funneliformis mosseae</name>
    <name type="common">Endomycorrhizal fungus</name>
    <name type="synonym">Glomus mosseae</name>
    <dbReference type="NCBI Taxonomy" id="27381"/>
    <lineage>
        <taxon>Eukaryota</taxon>
        <taxon>Fungi</taxon>
        <taxon>Fungi incertae sedis</taxon>
        <taxon>Mucoromycota</taxon>
        <taxon>Glomeromycotina</taxon>
        <taxon>Glomeromycetes</taxon>
        <taxon>Glomerales</taxon>
        <taxon>Glomeraceae</taxon>
        <taxon>Funneliformis</taxon>
    </lineage>
</organism>
<name>A0A9N9FBC1_FUNMO</name>
<sequence>MSSRQPDVSWYENCLISSVRFPKSFVTEALALQTSLRCVRINRSSRSPRIRPESFVRKVSEIRHHYRRDWNKFKKVESILEKINHE</sequence>
<gene>
    <name evidence="1" type="ORF">FMOSSE_LOCUS5044</name>
</gene>
<protein>
    <submittedName>
        <fullName evidence="1">1274_t:CDS:1</fullName>
    </submittedName>
</protein>
<keyword evidence="2" id="KW-1185">Reference proteome</keyword>
<dbReference type="EMBL" id="CAJVPP010000907">
    <property type="protein sequence ID" value="CAG8521278.1"/>
    <property type="molecule type" value="Genomic_DNA"/>
</dbReference>
<accession>A0A9N9FBC1</accession>
<proteinExistence type="predicted"/>